<sequence length="160" mass="17874">MIVSGIIVGVGVFVEQAVESFLISIGVGRFTNIFTSIFVGALTGIAIAMAMYWLDTNQKSVEKMRYEAISTLVAENLPSLIQEREELEAIIEATRKERLCNLQNFFNAYKVAYAQGDDTGIYNSLNQISQTIGGKELEVKDMDDVKQILEKPNRTGKLQW</sequence>
<reference evidence="2" key="1">
    <citation type="submission" date="2022-08" db="EMBL/GenBank/DDBJ databases">
        <authorList>
            <person name="Wang H."/>
        </authorList>
    </citation>
    <scope>NUCLEOTIDE SEQUENCE</scope>
    <source>
        <strain evidence="2">XJK33-1</strain>
    </source>
</reference>
<comment type="caution">
    <text evidence="2">The sequence shown here is derived from an EMBL/GenBank/DDBJ whole genome shotgun (WGS) entry which is preliminary data.</text>
</comment>
<keyword evidence="1" id="KW-0812">Transmembrane</keyword>
<evidence type="ECO:0000256" key="1">
    <source>
        <dbReference type="SAM" id="Phobius"/>
    </source>
</evidence>
<reference evidence="2" key="2">
    <citation type="journal article" date="2023" name="Microorganisms">
        <title>Isolation and Genomic Characteristics of Cat-Borne Campylobacter felis sp. nov. and Sheep-Borne Campylobacter ovis sp. nov.</title>
        <authorList>
            <person name="Wang H."/>
            <person name="Li Y."/>
            <person name="Gu Y."/>
            <person name="Zhou G."/>
            <person name="Chen X."/>
            <person name="Zhang X."/>
            <person name="Shao Z."/>
            <person name="Zhang J."/>
            <person name="Zhang M."/>
        </authorList>
    </citation>
    <scope>NUCLEOTIDE SEQUENCE</scope>
    <source>
        <strain evidence="2">XJK33-1</strain>
    </source>
</reference>
<keyword evidence="1" id="KW-1133">Transmembrane helix</keyword>
<gene>
    <name evidence="2" type="ORF">NYG95_05715</name>
</gene>
<dbReference type="Proteomes" id="UP001176223">
    <property type="component" value="Unassembled WGS sequence"/>
</dbReference>
<name>A0ABT7I485_9BACT</name>
<organism evidence="2 3">
    <name type="scientific">Campylobacter felis</name>
    <dbReference type="NCBI Taxonomy" id="2974565"/>
    <lineage>
        <taxon>Bacteria</taxon>
        <taxon>Pseudomonadati</taxon>
        <taxon>Campylobacterota</taxon>
        <taxon>Epsilonproteobacteria</taxon>
        <taxon>Campylobacterales</taxon>
        <taxon>Campylobacteraceae</taxon>
        <taxon>Campylobacter</taxon>
    </lineage>
</organism>
<evidence type="ECO:0000313" key="3">
    <source>
        <dbReference type="Proteomes" id="UP001176223"/>
    </source>
</evidence>
<keyword evidence="3" id="KW-1185">Reference proteome</keyword>
<dbReference type="RefSeq" id="WP_270977404.1">
    <property type="nucleotide sequence ID" value="NZ_JANURS010000008.1"/>
</dbReference>
<feature type="transmembrane region" description="Helical" evidence="1">
    <location>
        <begin position="33"/>
        <end position="54"/>
    </location>
</feature>
<dbReference type="EMBL" id="JANURU010000009">
    <property type="protein sequence ID" value="MDL0147115.1"/>
    <property type="molecule type" value="Genomic_DNA"/>
</dbReference>
<protein>
    <submittedName>
        <fullName evidence="2">Cytochrome P450</fullName>
    </submittedName>
</protein>
<accession>A0ABT7I485</accession>
<keyword evidence="1" id="KW-0472">Membrane</keyword>
<evidence type="ECO:0000313" key="2">
    <source>
        <dbReference type="EMBL" id="MDL0147115.1"/>
    </source>
</evidence>
<proteinExistence type="predicted"/>